<dbReference type="PIRSF" id="PIRSF005962">
    <property type="entry name" value="Pept_M20D_amidohydro"/>
    <property type="match status" value="1"/>
</dbReference>
<dbReference type="FunFam" id="3.30.70.360:FF:000001">
    <property type="entry name" value="N-acetyldiaminopimelate deacetylase"/>
    <property type="match status" value="1"/>
</dbReference>
<dbReference type="InterPro" id="IPR036264">
    <property type="entry name" value="Bact_exopeptidase_dim_dom"/>
</dbReference>
<gene>
    <name evidence="4" type="ORF">ATM17_04420</name>
</gene>
<dbReference type="PANTHER" id="PTHR11014:SF63">
    <property type="entry name" value="METALLOPEPTIDASE, PUTATIVE (AFU_ORTHOLOGUE AFUA_6G09600)-RELATED"/>
    <property type="match status" value="1"/>
</dbReference>
<sequence length="399" mass="42168">MSVDLTSLEADMTAWRRHIHRHPELGFHEQGTVRFILDLLEEFGVDEVHTGIGGTGIVATIRAGASERAIGIRADIDALPMTELAESDHKSCTPGVMHACGHDGHTTMLLGAAKHLAATRNFDGAVHLIFQPAEESLGYQGPGGDPDGGASAMIRDGLFERFPMEAIFGVHNRPGIAAGKLAGRAGALYAAADKFEIVVSGKGGHAARPHLTIDPVLVAAQIVIAVQSIVARNTDPMDAAVVSICKVEAGTAFNIIADEARMGGTVRTLSRASQDAVEKRLREIVTGVATSFGATAELHYERGYPSLHNPADLYAKVREVAIGVVGPERFVDLDIVPGMGGEDFARYLDVVPGCFLLLGNGDEGPGSVMLHNSHYAYDDSISPTGAALWVALAEAFLPK</sequence>
<dbReference type="SUPFAM" id="SSF53187">
    <property type="entry name" value="Zn-dependent exopeptidases"/>
    <property type="match status" value="1"/>
</dbReference>
<dbReference type="GO" id="GO:0046872">
    <property type="term" value="F:metal ion binding"/>
    <property type="evidence" value="ECO:0007669"/>
    <property type="project" value="UniProtKB-KW"/>
</dbReference>
<dbReference type="EMBL" id="CP013344">
    <property type="protein sequence ID" value="AMU88287.1"/>
    <property type="molecule type" value="Genomic_DNA"/>
</dbReference>
<dbReference type="Pfam" id="PF07687">
    <property type="entry name" value="M20_dimer"/>
    <property type="match status" value="1"/>
</dbReference>
<feature type="binding site" evidence="2">
    <location>
        <position position="102"/>
    </location>
    <ligand>
        <name>Mn(2+)</name>
        <dbReference type="ChEBI" id="CHEBI:29035"/>
        <label>2</label>
    </ligand>
</feature>
<accession>A0AAC8YY47</accession>
<proteinExistence type="predicted"/>
<comment type="cofactor">
    <cofactor evidence="2">
        <name>Mn(2+)</name>
        <dbReference type="ChEBI" id="CHEBI:29035"/>
    </cofactor>
    <text evidence="2">The Mn(2+) ion enhances activity.</text>
</comment>
<protein>
    <recommendedName>
        <fullName evidence="3">Peptidase M20 dimerisation domain-containing protein</fullName>
    </recommendedName>
</protein>
<organism evidence="4 5">
    <name type="scientific">Sphingopyxis macrogoltabida</name>
    <name type="common">Sphingomonas macrogoltabidus</name>
    <dbReference type="NCBI Taxonomy" id="33050"/>
    <lineage>
        <taxon>Bacteria</taxon>
        <taxon>Pseudomonadati</taxon>
        <taxon>Pseudomonadota</taxon>
        <taxon>Alphaproteobacteria</taxon>
        <taxon>Sphingomonadales</taxon>
        <taxon>Sphingomonadaceae</taxon>
        <taxon>Sphingopyxis</taxon>
    </lineage>
</organism>
<evidence type="ECO:0000313" key="5">
    <source>
        <dbReference type="Proteomes" id="UP000076088"/>
    </source>
</evidence>
<dbReference type="Proteomes" id="UP000076088">
    <property type="component" value="Chromosome"/>
</dbReference>
<reference evidence="4 5" key="2">
    <citation type="journal article" date="2016" name="Genome Announc.">
        <title>Complete Genome Sequence of Sphingopyxis macrogoltabida Strain 203N (NBRC 111659), a Polyethylene Glycol Degrader.</title>
        <authorList>
            <person name="Ohtsubo Y."/>
            <person name="Nonoyama S."/>
            <person name="Nagata Y."/>
            <person name="Numata M."/>
            <person name="Tsuchikane K."/>
            <person name="Hosoyama A."/>
            <person name="Yamazoe A."/>
            <person name="Tsuda M."/>
            <person name="Fujita N."/>
            <person name="Kawai F."/>
        </authorList>
    </citation>
    <scope>NUCLEOTIDE SEQUENCE [LARGE SCALE GENOMIC DNA]</scope>
    <source>
        <strain evidence="4 5">203N</strain>
    </source>
</reference>
<dbReference type="PANTHER" id="PTHR11014">
    <property type="entry name" value="PEPTIDASE M20 FAMILY MEMBER"/>
    <property type="match status" value="1"/>
</dbReference>
<dbReference type="InterPro" id="IPR002933">
    <property type="entry name" value="Peptidase_M20"/>
</dbReference>
<dbReference type="RefSeq" id="WP_054725101.1">
    <property type="nucleotide sequence ID" value="NZ_CP009429.1"/>
</dbReference>
<dbReference type="Pfam" id="PF01546">
    <property type="entry name" value="Peptidase_M20"/>
    <property type="match status" value="1"/>
</dbReference>
<evidence type="ECO:0000259" key="3">
    <source>
        <dbReference type="Pfam" id="PF07687"/>
    </source>
</evidence>
<keyword evidence="1" id="KW-0378">Hydrolase</keyword>
<keyword evidence="2" id="KW-0479">Metal-binding</keyword>
<evidence type="ECO:0000256" key="1">
    <source>
        <dbReference type="ARBA" id="ARBA00022801"/>
    </source>
</evidence>
<dbReference type="NCBIfam" id="TIGR01891">
    <property type="entry name" value="amidohydrolases"/>
    <property type="match status" value="1"/>
</dbReference>
<dbReference type="CDD" id="cd05666">
    <property type="entry name" value="M20_Acy1-like"/>
    <property type="match status" value="1"/>
</dbReference>
<dbReference type="GO" id="GO:0050118">
    <property type="term" value="F:N-acetyldiaminopimelate deacetylase activity"/>
    <property type="evidence" value="ECO:0007669"/>
    <property type="project" value="UniProtKB-ARBA"/>
</dbReference>
<feature type="binding site" evidence="2">
    <location>
        <position position="100"/>
    </location>
    <ligand>
        <name>Mn(2+)</name>
        <dbReference type="ChEBI" id="CHEBI:29035"/>
        <label>2</label>
    </ligand>
</feature>
<dbReference type="SUPFAM" id="SSF55031">
    <property type="entry name" value="Bacterial exopeptidase dimerisation domain"/>
    <property type="match status" value="1"/>
</dbReference>
<evidence type="ECO:0000256" key="2">
    <source>
        <dbReference type="PIRSR" id="PIRSR005962-1"/>
    </source>
</evidence>
<feature type="binding site" evidence="2">
    <location>
        <position position="135"/>
    </location>
    <ligand>
        <name>Mn(2+)</name>
        <dbReference type="ChEBI" id="CHEBI:29035"/>
        <label>2</label>
    </ligand>
</feature>
<dbReference type="GO" id="GO:0019877">
    <property type="term" value="P:diaminopimelate biosynthetic process"/>
    <property type="evidence" value="ECO:0007669"/>
    <property type="project" value="UniProtKB-ARBA"/>
</dbReference>
<feature type="binding site" evidence="2">
    <location>
        <position position="371"/>
    </location>
    <ligand>
        <name>Mn(2+)</name>
        <dbReference type="ChEBI" id="CHEBI:29035"/>
        <label>2</label>
    </ligand>
</feature>
<evidence type="ECO:0000313" key="4">
    <source>
        <dbReference type="EMBL" id="AMU88287.1"/>
    </source>
</evidence>
<dbReference type="KEGG" id="smaz:LH19_04460"/>
<feature type="domain" description="Peptidase M20 dimerisation" evidence="3">
    <location>
        <begin position="194"/>
        <end position="286"/>
    </location>
</feature>
<reference evidence="5" key="1">
    <citation type="submission" date="2015-11" db="EMBL/GenBank/DDBJ databases">
        <title>Complete genome sequence of a polyethylene-glycol degrader Sphingopyxis macrogoltabida 203N (NBRC 111659).</title>
        <authorList>
            <person name="Yoshiyuki O."/>
            <person name="Shouta N."/>
            <person name="Nagata Y."/>
            <person name="Numata M."/>
            <person name="Tsuchikane K."/>
            <person name="Hosoyama A."/>
            <person name="Yamazoe A."/>
            <person name="Tsuda M."/>
            <person name="Fujita N."/>
            <person name="Kawai F."/>
        </authorList>
    </citation>
    <scope>NUCLEOTIDE SEQUENCE [LARGE SCALE GENOMIC DNA]</scope>
    <source>
        <strain evidence="5">203N</strain>
    </source>
</reference>
<dbReference type="Gene3D" id="3.40.630.10">
    <property type="entry name" value="Zn peptidases"/>
    <property type="match status" value="1"/>
</dbReference>
<feature type="binding site" evidence="2">
    <location>
        <position position="171"/>
    </location>
    <ligand>
        <name>Mn(2+)</name>
        <dbReference type="ChEBI" id="CHEBI:29035"/>
        <label>2</label>
    </ligand>
</feature>
<dbReference type="InterPro" id="IPR011650">
    <property type="entry name" value="Peptidase_M20_dimer"/>
</dbReference>
<dbReference type="InterPro" id="IPR017439">
    <property type="entry name" value="Amidohydrolase"/>
</dbReference>
<dbReference type="AlphaFoldDB" id="A0AAC8YY47"/>
<dbReference type="Gene3D" id="3.30.70.360">
    <property type="match status" value="1"/>
</dbReference>
<name>A0AAC8YY47_SPHMC</name>
<keyword evidence="5" id="KW-1185">Reference proteome</keyword>
<keyword evidence="2" id="KW-0464">Manganese</keyword>